<feature type="region of interest" description="Disordered" evidence="1">
    <location>
        <begin position="115"/>
        <end position="152"/>
    </location>
</feature>
<reference evidence="2 3" key="1">
    <citation type="submission" date="2022-05" db="EMBL/GenBank/DDBJ databases">
        <authorList>
            <consortium name="Genoscope - CEA"/>
            <person name="William W."/>
        </authorList>
    </citation>
    <scope>NUCLEOTIDE SEQUENCE [LARGE SCALE GENOMIC DNA]</scope>
</reference>
<feature type="compositionally biased region" description="Polar residues" evidence="1">
    <location>
        <begin position="229"/>
        <end position="242"/>
    </location>
</feature>
<organism evidence="2 3">
    <name type="scientific">Porites evermanni</name>
    <dbReference type="NCBI Taxonomy" id="104178"/>
    <lineage>
        <taxon>Eukaryota</taxon>
        <taxon>Metazoa</taxon>
        <taxon>Cnidaria</taxon>
        <taxon>Anthozoa</taxon>
        <taxon>Hexacorallia</taxon>
        <taxon>Scleractinia</taxon>
        <taxon>Fungiina</taxon>
        <taxon>Poritidae</taxon>
        <taxon>Porites</taxon>
    </lineage>
</organism>
<feature type="region of interest" description="Disordered" evidence="1">
    <location>
        <begin position="30"/>
        <end position="85"/>
    </location>
</feature>
<keyword evidence="3" id="KW-1185">Reference proteome</keyword>
<protein>
    <submittedName>
        <fullName evidence="2">Uncharacterized protein</fullName>
    </submittedName>
</protein>
<accession>A0ABN8SZS3</accession>
<feature type="compositionally biased region" description="Polar residues" evidence="1">
    <location>
        <begin position="305"/>
        <end position="314"/>
    </location>
</feature>
<dbReference type="Proteomes" id="UP001159427">
    <property type="component" value="Unassembled WGS sequence"/>
</dbReference>
<dbReference type="EMBL" id="CALNXI010004916">
    <property type="protein sequence ID" value="CAH3196654.1"/>
    <property type="molecule type" value="Genomic_DNA"/>
</dbReference>
<feature type="compositionally biased region" description="Polar residues" evidence="1">
    <location>
        <begin position="62"/>
        <end position="85"/>
    </location>
</feature>
<feature type="region of interest" description="Disordered" evidence="1">
    <location>
        <begin position="184"/>
        <end position="243"/>
    </location>
</feature>
<evidence type="ECO:0000313" key="2">
    <source>
        <dbReference type="EMBL" id="CAH3196654.1"/>
    </source>
</evidence>
<proteinExistence type="predicted"/>
<evidence type="ECO:0000313" key="3">
    <source>
        <dbReference type="Proteomes" id="UP001159427"/>
    </source>
</evidence>
<sequence length="327" mass="35221">MLVARTRRLNTDLLRRNTFQKNQVIRTSTLQGPVAPSSATEKLPLPRLPKVVSSNNQSSSNGRTRNLLCSNSTTGTSSRVQSALNKDSNVRQTSINYQPVGVPVADVAPVIEIPTTGGPVTENEGQITGSPGRDTGVGHSHTTNEKSSNEDAVESVIDIPMDDGDFGDAGYSSPERTPVIVINDESSNDQEVSAEKEHSLSDSNSRENEIHLQSPKRKGVHPRRRVPQGDTSQSEVAVSTAKQVPKCTYQEVEMDVMYASDTLTPQSFLGTLLNTPILQEKLAENINKVVGSSRTQPASDDPPTDSAQTVTITEDSSDDILMASNLV</sequence>
<comment type="caution">
    <text evidence="2">The sequence shown here is derived from an EMBL/GenBank/DDBJ whole genome shotgun (WGS) entry which is preliminary data.</text>
</comment>
<feature type="compositionally biased region" description="Basic residues" evidence="1">
    <location>
        <begin position="214"/>
        <end position="226"/>
    </location>
</feature>
<feature type="compositionally biased region" description="Basic and acidic residues" evidence="1">
    <location>
        <begin position="193"/>
        <end position="210"/>
    </location>
</feature>
<gene>
    <name evidence="2" type="ORF">PEVE_00033199</name>
</gene>
<name>A0ABN8SZS3_9CNID</name>
<feature type="region of interest" description="Disordered" evidence="1">
    <location>
        <begin position="291"/>
        <end position="316"/>
    </location>
</feature>
<evidence type="ECO:0000256" key="1">
    <source>
        <dbReference type="SAM" id="MobiDB-lite"/>
    </source>
</evidence>